<dbReference type="RefSeq" id="WP_146883008.1">
    <property type="nucleotide sequence ID" value="NZ_BJXB01000004.1"/>
</dbReference>
<proteinExistence type="predicted"/>
<gene>
    <name evidence="1" type="ORF">DC3_11870</name>
</gene>
<protein>
    <submittedName>
        <fullName evidence="1">Uncharacterized protein</fullName>
    </submittedName>
</protein>
<reference evidence="1 2" key="1">
    <citation type="submission" date="2019-07" db="EMBL/GenBank/DDBJ databases">
        <title>Whole genome shotgun sequence of Deinococcus cellulosilyticus NBRC 106333.</title>
        <authorList>
            <person name="Hosoyama A."/>
            <person name="Uohara A."/>
            <person name="Ohji S."/>
            <person name="Ichikawa N."/>
        </authorList>
    </citation>
    <scope>NUCLEOTIDE SEQUENCE [LARGE SCALE GENOMIC DNA]</scope>
    <source>
        <strain evidence="1 2">NBRC 106333</strain>
    </source>
</reference>
<dbReference type="Proteomes" id="UP000321306">
    <property type="component" value="Unassembled WGS sequence"/>
</dbReference>
<keyword evidence="2" id="KW-1185">Reference proteome</keyword>
<evidence type="ECO:0000313" key="1">
    <source>
        <dbReference type="EMBL" id="GEM45552.1"/>
    </source>
</evidence>
<name>A0A511MY90_DEIC1</name>
<comment type="caution">
    <text evidence="1">The sequence shown here is derived from an EMBL/GenBank/DDBJ whole genome shotgun (WGS) entry which is preliminary data.</text>
</comment>
<dbReference type="AlphaFoldDB" id="A0A511MY90"/>
<sequence length="98" mass="11290">MMEPPFKDRIVDVSGLGFEMPASPAFQVKAGGTFTVDLTDGQVKLLQDMEKRKSAVEYQTWMNGDWTSVEAFRIKYPITLPEPEQDGRYHNVQIRYYP</sequence>
<dbReference type="EMBL" id="BJXB01000004">
    <property type="protein sequence ID" value="GEM45552.1"/>
    <property type="molecule type" value="Genomic_DNA"/>
</dbReference>
<organism evidence="1 2">
    <name type="scientific">Deinococcus cellulosilyticus (strain DSM 18568 / NBRC 106333 / KACC 11606 / 5516J-15)</name>
    <dbReference type="NCBI Taxonomy" id="1223518"/>
    <lineage>
        <taxon>Bacteria</taxon>
        <taxon>Thermotogati</taxon>
        <taxon>Deinococcota</taxon>
        <taxon>Deinococci</taxon>
        <taxon>Deinococcales</taxon>
        <taxon>Deinococcaceae</taxon>
        <taxon>Deinococcus</taxon>
    </lineage>
</organism>
<evidence type="ECO:0000313" key="2">
    <source>
        <dbReference type="Proteomes" id="UP000321306"/>
    </source>
</evidence>
<accession>A0A511MY90</accession>